<sequence length="337" mass="35020">MRPRWLVLVLIGLALLASLLANLAIGAVQIGWSDVLAALVRFDPDSYDHFVVVYQRLPRALIAIYTGALMAVGGTVLQGLTRNPLASPSTLGINAGAMLFVIVGAYTFDLGLTAQGIAALAGAVFGFASCLSVARLAGLSRDPRGLALILSGALVSMLFVGIANAFLLADPARRTDFLGWITGNINHVYADRLADFWWIGLLSFAILGAIARPLTLVMLGQEKASSAGVNITWVTRAALAAVTLGAGSAVAICGPIGFVGLVVPHIVRPFIGAGLGLALPAGAMTGAIFCLIGDLVARQAFTPYVLHTGVLMDLIGGIVFVAIVRRFYLTPGARGET</sequence>
<keyword evidence="7 8" id="KW-0472">Membrane</keyword>
<feature type="transmembrane region" description="Helical" evidence="8">
    <location>
        <begin position="114"/>
        <end position="134"/>
    </location>
</feature>
<accession>A0A2T5UYI1</accession>
<feature type="transmembrane region" description="Helical" evidence="8">
    <location>
        <begin position="269"/>
        <end position="292"/>
    </location>
</feature>
<feature type="transmembrane region" description="Helical" evidence="8">
    <location>
        <begin position="89"/>
        <end position="108"/>
    </location>
</feature>
<feature type="transmembrane region" description="Helical" evidence="8">
    <location>
        <begin position="57"/>
        <end position="77"/>
    </location>
</feature>
<comment type="subcellular location">
    <subcellularLocation>
        <location evidence="1">Cell membrane</location>
        <topology evidence="1">Multi-pass membrane protein</topology>
    </subcellularLocation>
</comment>
<dbReference type="EMBL" id="QAYG01000011">
    <property type="protein sequence ID" value="PTW56558.1"/>
    <property type="molecule type" value="Genomic_DNA"/>
</dbReference>
<protein>
    <submittedName>
        <fullName evidence="9">Iron complex transport system permease protein</fullName>
    </submittedName>
</protein>
<evidence type="ECO:0000256" key="2">
    <source>
        <dbReference type="ARBA" id="ARBA00007935"/>
    </source>
</evidence>
<evidence type="ECO:0000256" key="3">
    <source>
        <dbReference type="ARBA" id="ARBA00022448"/>
    </source>
</evidence>
<dbReference type="PANTHER" id="PTHR30472">
    <property type="entry name" value="FERRIC ENTEROBACTIN TRANSPORT SYSTEM PERMEASE PROTEIN"/>
    <property type="match status" value="1"/>
</dbReference>
<dbReference type="AlphaFoldDB" id="A0A2T5UYI1"/>
<comment type="caution">
    <text evidence="9">The sequence shown here is derived from an EMBL/GenBank/DDBJ whole genome shotgun (WGS) entry which is preliminary data.</text>
</comment>
<name>A0A2T5UYI1_9HYPH</name>
<dbReference type="GO" id="GO:0005886">
    <property type="term" value="C:plasma membrane"/>
    <property type="evidence" value="ECO:0007669"/>
    <property type="project" value="UniProtKB-SubCell"/>
</dbReference>
<dbReference type="OrthoDB" id="9811975at2"/>
<reference evidence="9 10" key="1">
    <citation type="submission" date="2018-04" db="EMBL/GenBank/DDBJ databases">
        <title>Genomic Encyclopedia of Archaeal and Bacterial Type Strains, Phase II (KMG-II): from individual species to whole genera.</title>
        <authorList>
            <person name="Goeker M."/>
        </authorList>
    </citation>
    <scope>NUCLEOTIDE SEQUENCE [LARGE SCALE GENOMIC DNA]</scope>
    <source>
        <strain evidence="9 10">DSM 23382</strain>
    </source>
</reference>
<evidence type="ECO:0000256" key="4">
    <source>
        <dbReference type="ARBA" id="ARBA00022475"/>
    </source>
</evidence>
<evidence type="ECO:0000313" key="9">
    <source>
        <dbReference type="EMBL" id="PTW56558.1"/>
    </source>
</evidence>
<evidence type="ECO:0000256" key="1">
    <source>
        <dbReference type="ARBA" id="ARBA00004651"/>
    </source>
</evidence>
<dbReference type="CDD" id="cd06550">
    <property type="entry name" value="TM_ABC_iron-siderophores_like"/>
    <property type="match status" value="1"/>
</dbReference>
<feature type="transmembrane region" description="Helical" evidence="8">
    <location>
        <begin position="146"/>
        <end position="169"/>
    </location>
</feature>
<keyword evidence="4" id="KW-1003">Cell membrane</keyword>
<dbReference type="GO" id="GO:0022857">
    <property type="term" value="F:transmembrane transporter activity"/>
    <property type="evidence" value="ECO:0007669"/>
    <property type="project" value="InterPro"/>
</dbReference>
<evidence type="ECO:0000256" key="8">
    <source>
        <dbReference type="SAM" id="Phobius"/>
    </source>
</evidence>
<evidence type="ECO:0000256" key="5">
    <source>
        <dbReference type="ARBA" id="ARBA00022692"/>
    </source>
</evidence>
<feature type="transmembrane region" description="Helical" evidence="8">
    <location>
        <begin position="304"/>
        <end position="328"/>
    </location>
</feature>
<evidence type="ECO:0000313" key="10">
    <source>
        <dbReference type="Proteomes" id="UP000244081"/>
    </source>
</evidence>
<dbReference type="Pfam" id="PF01032">
    <property type="entry name" value="FecCD"/>
    <property type="match status" value="1"/>
</dbReference>
<dbReference type="Gene3D" id="1.10.3470.10">
    <property type="entry name" value="ABC transporter involved in vitamin B12 uptake, BtuC"/>
    <property type="match status" value="1"/>
</dbReference>
<keyword evidence="10" id="KW-1185">Reference proteome</keyword>
<dbReference type="SUPFAM" id="SSF81345">
    <property type="entry name" value="ABC transporter involved in vitamin B12 uptake, BtuC"/>
    <property type="match status" value="1"/>
</dbReference>
<dbReference type="GO" id="GO:0033214">
    <property type="term" value="P:siderophore-iron import into cell"/>
    <property type="evidence" value="ECO:0007669"/>
    <property type="project" value="TreeGrafter"/>
</dbReference>
<dbReference type="InterPro" id="IPR000522">
    <property type="entry name" value="ABC_transptr_permease_BtuC"/>
</dbReference>
<dbReference type="RefSeq" id="WP_107991600.1">
    <property type="nucleotide sequence ID" value="NZ_QAYG01000011.1"/>
</dbReference>
<proteinExistence type="inferred from homology"/>
<keyword evidence="6 8" id="KW-1133">Transmembrane helix</keyword>
<evidence type="ECO:0000256" key="6">
    <source>
        <dbReference type="ARBA" id="ARBA00022989"/>
    </source>
</evidence>
<feature type="transmembrane region" description="Helical" evidence="8">
    <location>
        <begin position="239"/>
        <end position="263"/>
    </location>
</feature>
<keyword evidence="3" id="KW-0813">Transport</keyword>
<dbReference type="Proteomes" id="UP000244081">
    <property type="component" value="Unassembled WGS sequence"/>
</dbReference>
<gene>
    <name evidence="9" type="ORF">C8N35_11121</name>
</gene>
<dbReference type="InterPro" id="IPR037294">
    <property type="entry name" value="ABC_BtuC-like"/>
</dbReference>
<feature type="transmembrane region" description="Helical" evidence="8">
    <location>
        <begin position="196"/>
        <end position="219"/>
    </location>
</feature>
<organism evidence="9 10">
    <name type="scientific">Breoghania corrubedonensis</name>
    <dbReference type="NCBI Taxonomy" id="665038"/>
    <lineage>
        <taxon>Bacteria</taxon>
        <taxon>Pseudomonadati</taxon>
        <taxon>Pseudomonadota</taxon>
        <taxon>Alphaproteobacteria</taxon>
        <taxon>Hyphomicrobiales</taxon>
        <taxon>Stappiaceae</taxon>
        <taxon>Breoghania</taxon>
    </lineage>
</organism>
<keyword evidence="5 8" id="KW-0812">Transmembrane</keyword>
<evidence type="ECO:0000256" key="7">
    <source>
        <dbReference type="ARBA" id="ARBA00023136"/>
    </source>
</evidence>
<comment type="similarity">
    <text evidence="2">Belongs to the binding-protein-dependent transport system permease family. FecCD subfamily.</text>
</comment>
<dbReference type="PANTHER" id="PTHR30472:SF1">
    <property type="entry name" value="FE(3+) DICITRATE TRANSPORT SYSTEM PERMEASE PROTEIN FECC-RELATED"/>
    <property type="match status" value="1"/>
</dbReference>